<organism evidence="1 2">
    <name type="scientific">Pistacia integerrima</name>
    <dbReference type="NCBI Taxonomy" id="434235"/>
    <lineage>
        <taxon>Eukaryota</taxon>
        <taxon>Viridiplantae</taxon>
        <taxon>Streptophyta</taxon>
        <taxon>Embryophyta</taxon>
        <taxon>Tracheophyta</taxon>
        <taxon>Spermatophyta</taxon>
        <taxon>Magnoliopsida</taxon>
        <taxon>eudicotyledons</taxon>
        <taxon>Gunneridae</taxon>
        <taxon>Pentapetalae</taxon>
        <taxon>rosids</taxon>
        <taxon>malvids</taxon>
        <taxon>Sapindales</taxon>
        <taxon>Anacardiaceae</taxon>
        <taxon>Pistacia</taxon>
    </lineage>
</organism>
<gene>
    <name evidence="1" type="ORF">Pint_35302</name>
</gene>
<comment type="caution">
    <text evidence="1">The sequence shown here is derived from an EMBL/GenBank/DDBJ whole genome shotgun (WGS) entry which is preliminary data.</text>
</comment>
<dbReference type="EMBL" id="CM047744">
    <property type="protein sequence ID" value="KAJ0028766.1"/>
    <property type="molecule type" value="Genomic_DNA"/>
</dbReference>
<evidence type="ECO:0000313" key="1">
    <source>
        <dbReference type="EMBL" id="KAJ0028766.1"/>
    </source>
</evidence>
<evidence type="ECO:0000313" key="2">
    <source>
        <dbReference type="Proteomes" id="UP001163603"/>
    </source>
</evidence>
<dbReference type="Proteomes" id="UP001163603">
    <property type="component" value="Chromosome 9"/>
</dbReference>
<accession>A0ACC0Y543</accession>
<name>A0ACC0Y543_9ROSI</name>
<proteinExistence type="predicted"/>
<reference evidence="2" key="1">
    <citation type="journal article" date="2023" name="G3 (Bethesda)">
        <title>Genome assembly and association tests identify interacting loci associated with vigor, precocity, and sex in interspecific pistachio rootstocks.</title>
        <authorList>
            <person name="Palmer W."/>
            <person name="Jacygrad E."/>
            <person name="Sagayaradj S."/>
            <person name="Cavanaugh K."/>
            <person name="Han R."/>
            <person name="Bertier L."/>
            <person name="Beede B."/>
            <person name="Kafkas S."/>
            <person name="Golino D."/>
            <person name="Preece J."/>
            <person name="Michelmore R."/>
        </authorList>
    </citation>
    <scope>NUCLEOTIDE SEQUENCE [LARGE SCALE GENOMIC DNA]</scope>
</reference>
<sequence>MADEKSVMAVIRAARPTFRNNHDKLAFLVHASFLASGHVLTATGSSADASFSSPSTDEVGLDHWNDLEDNYAFVYINPENGSKKVLVKCLVMGNILVVDALVQGASEPVHLEIDVGQYVEEDGTANYSGQFKNLDKLVKFLDTEILSKLNGSPKPSSLETGERSRRNINDHGVGIYEPTGPQPHPSG</sequence>
<keyword evidence="2" id="KW-1185">Reference proteome</keyword>
<protein>
    <submittedName>
        <fullName evidence="1">Uncharacterized protein</fullName>
    </submittedName>
</protein>